<protein>
    <recommendedName>
        <fullName evidence="3">DUF3916 domain-containing protein</fullName>
    </recommendedName>
</protein>
<reference evidence="2" key="1">
    <citation type="journal article" date="2019" name="Int. J. Syst. Evol. Microbiol.">
        <title>The Global Catalogue of Microorganisms (GCM) 10K type strain sequencing project: providing services to taxonomists for standard genome sequencing and annotation.</title>
        <authorList>
            <consortium name="The Broad Institute Genomics Platform"/>
            <consortium name="The Broad Institute Genome Sequencing Center for Infectious Disease"/>
            <person name="Wu L."/>
            <person name="Ma J."/>
        </authorList>
    </citation>
    <scope>NUCLEOTIDE SEQUENCE [LARGE SCALE GENOMIC DNA]</scope>
    <source>
        <strain evidence="2">CGMCC 1.14993</strain>
    </source>
</reference>
<keyword evidence="2" id="KW-1185">Reference proteome</keyword>
<organism evidence="1 2">
    <name type="scientific">Gottfriedia solisilvae</name>
    <dbReference type="NCBI Taxonomy" id="1516104"/>
    <lineage>
        <taxon>Bacteria</taxon>
        <taxon>Bacillati</taxon>
        <taxon>Bacillota</taxon>
        <taxon>Bacilli</taxon>
        <taxon>Bacillales</taxon>
        <taxon>Bacillaceae</taxon>
        <taxon>Gottfriedia</taxon>
    </lineage>
</organism>
<evidence type="ECO:0000313" key="1">
    <source>
        <dbReference type="EMBL" id="GGI11691.1"/>
    </source>
</evidence>
<evidence type="ECO:0000313" key="2">
    <source>
        <dbReference type="Proteomes" id="UP000626244"/>
    </source>
</evidence>
<dbReference type="RefSeq" id="WP_087999147.1">
    <property type="nucleotide sequence ID" value="NZ_BMHB01000001.1"/>
</dbReference>
<accession>A0A8J3EWG1</accession>
<comment type="caution">
    <text evidence="1">The sequence shown here is derived from an EMBL/GenBank/DDBJ whole genome shotgun (WGS) entry which is preliminary data.</text>
</comment>
<name>A0A8J3EWG1_9BACI</name>
<dbReference type="Pfam" id="PF13079">
    <property type="entry name" value="DUF3916"/>
    <property type="match status" value="1"/>
</dbReference>
<dbReference type="InterPro" id="IPR025075">
    <property type="entry name" value="DUF3916"/>
</dbReference>
<sequence>MRRNNKYDYSDKKKIRGLKRRFRNLNRYILEREEVLPIPPNDSSTYRGYRSYVFDFGRDFPGFHRYPERIKKRVYQSLIDFTYNLNQLKGDSEKEYRIFCCLTTPDIDYAAVSILFTRSGMESFYDGLLGRRNLNPDQYQLTTNREVLCHELDVWIPNELDVKGIIREDEDGELQGKQIWLIGSFEE</sequence>
<gene>
    <name evidence="1" type="ORF">GCM10007380_09110</name>
</gene>
<dbReference type="EMBL" id="BMHB01000001">
    <property type="protein sequence ID" value="GGI11691.1"/>
    <property type="molecule type" value="Genomic_DNA"/>
</dbReference>
<dbReference type="OrthoDB" id="2839024at2"/>
<dbReference type="Proteomes" id="UP000626244">
    <property type="component" value="Unassembled WGS sequence"/>
</dbReference>
<proteinExistence type="predicted"/>
<evidence type="ECO:0008006" key="3">
    <source>
        <dbReference type="Google" id="ProtNLM"/>
    </source>
</evidence>
<dbReference type="AlphaFoldDB" id="A0A8J3EWG1"/>